<name>A0A7J6I5N5_CANSA</name>
<organism evidence="2 3">
    <name type="scientific">Cannabis sativa</name>
    <name type="common">Hemp</name>
    <name type="synonym">Marijuana</name>
    <dbReference type="NCBI Taxonomy" id="3483"/>
    <lineage>
        <taxon>Eukaryota</taxon>
        <taxon>Viridiplantae</taxon>
        <taxon>Streptophyta</taxon>
        <taxon>Embryophyta</taxon>
        <taxon>Tracheophyta</taxon>
        <taxon>Spermatophyta</taxon>
        <taxon>Magnoliopsida</taxon>
        <taxon>eudicotyledons</taxon>
        <taxon>Gunneridae</taxon>
        <taxon>Pentapetalae</taxon>
        <taxon>rosids</taxon>
        <taxon>fabids</taxon>
        <taxon>Rosales</taxon>
        <taxon>Cannabaceae</taxon>
        <taxon>Cannabis</taxon>
    </lineage>
</organism>
<evidence type="ECO:0000256" key="1">
    <source>
        <dbReference type="SAM" id="SignalP"/>
    </source>
</evidence>
<dbReference type="EMBL" id="JAATIQ010000007">
    <property type="protein sequence ID" value="KAF4402381.1"/>
    <property type="molecule type" value="Genomic_DNA"/>
</dbReference>
<accession>A0A7J6I5N5</accession>
<keyword evidence="1" id="KW-0732">Signal</keyword>
<feature type="chain" id="PRO_5029864307" evidence="1">
    <location>
        <begin position="24"/>
        <end position="320"/>
    </location>
</feature>
<dbReference type="Proteomes" id="UP000583929">
    <property type="component" value="Unassembled WGS sequence"/>
</dbReference>
<sequence>MGNKNTNTMALSIMLVILTGALSQTGEAVSECAKGCMDFCLKERATTIPACEIACENYCGQVTPNQDSHKGSRVEMQGRGARQGSGSGYVVEDQTEVEVGIRVQVQMSRFGFKFRSMLMSWDWRATRLEVFYDHWTWSKEIARFCTVAYSPCANIPVSGVVDIPVSGVADIPVSGVAEPLNFASHTAAAPELNPTTQPLPTIPETQPISSPDPACIIPDIPTHAPQMTLQSIPESSHTVCHDTVHDWFRSLMSINNGDQIEEASYMVVSSIWNARNNLPWNQKFVTIAIVILSAHLNLYQWKCGQKSRMEPLLSSQRARG</sequence>
<comment type="caution">
    <text evidence="2">The sequence shown here is derived from an EMBL/GenBank/DDBJ whole genome shotgun (WGS) entry which is preliminary data.</text>
</comment>
<protein>
    <submittedName>
        <fullName evidence="2">Uncharacterized protein</fullName>
    </submittedName>
</protein>
<keyword evidence="3" id="KW-1185">Reference proteome</keyword>
<gene>
    <name evidence="2" type="ORF">G4B88_012166</name>
</gene>
<reference evidence="2 3" key="1">
    <citation type="journal article" date="2020" name="bioRxiv">
        <title>Sequence and annotation of 42 cannabis genomes reveals extensive copy number variation in cannabinoid synthesis and pathogen resistance genes.</title>
        <authorList>
            <person name="Mckernan K.J."/>
            <person name="Helbert Y."/>
            <person name="Kane L.T."/>
            <person name="Ebling H."/>
            <person name="Zhang L."/>
            <person name="Liu B."/>
            <person name="Eaton Z."/>
            <person name="Mclaughlin S."/>
            <person name="Kingan S."/>
            <person name="Baybayan P."/>
            <person name="Concepcion G."/>
            <person name="Jordan M."/>
            <person name="Riva A."/>
            <person name="Barbazuk W."/>
            <person name="Harkins T."/>
        </authorList>
    </citation>
    <scope>NUCLEOTIDE SEQUENCE [LARGE SCALE GENOMIC DNA]</scope>
    <source>
        <strain evidence="3">cv. Jamaican Lion 4</strain>
        <tissue evidence="2">Leaf</tissue>
    </source>
</reference>
<proteinExistence type="predicted"/>
<dbReference type="AlphaFoldDB" id="A0A7J6I5N5"/>
<feature type="signal peptide" evidence="1">
    <location>
        <begin position="1"/>
        <end position="23"/>
    </location>
</feature>
<evidence type="ECO:0000313" key="3">
    <source>
        <dbReference type="Proteomes" id="UP000583929"/>
    </source>
</evidence>
<evidence type="ECO:0000313" key="2">
    <source>
        <dbReference type="EMBL" id="KAF4402381.1"/>
    </source>
</evidence>